<evidence type="ECO:0000313" key="1">
    <source>
        <dbReference type="EMBL" id="MDN4073285.1"/>
    </source>
</evidence>
<comment type="caution">
    <text evidence="1">The sequence shown here is derived from an EMBL/GenBank/DDBJ whole genome shotgun (WGS) entry which is preliminary data.</text>
</comment>
<dbReference type="EMBL" id="JAUHLN010000002">
    <property type="protein sequence ID" value="MDN4073285.1"/>
    <property type="molecule type" value="Genomic_DNA"/>
</dbReference>
<accession>A0ABT8E5V6</accession>
<dbReference type="Proteomes" id="UP001168694">
    <property type="component" value="Unassembled WGS sequence"/>
</dbReference>
<evidence type="ECO:0008006" key="3">
    <source>
        <dbReference type="Google" id="ProtNLM"/>
    </source>
</evidence>
<sequence length="106" mass="12719">MAFGLTRQELNEWKKKASDGEVAFITHFWYDPRFPDVKTVTKVGCSNLHTLEDWGKKYGLKKEWVHHRHGYPHFDLMGQKQREILQSEKLIHQLEKLLMKAEKRNR</sequence>
<keyword evidence="2" id="KW-1185">Reference proteome</keyword>
<reference evidence="1" key="1">
    <citation type="submission" date="2023-06" db="EMBL/GenBank/DDBJ databases">
        <title>Draft Genome Sequences of Representative Paenibacillus Polymyxa, Bacillus cereus, Fictibacillus sp., and Brevibacillus agri Strains Isolated from Amazonian Dark Earth.</title>
        <authorList>
            <person name="Pellegrinetti T.A."/>
            <person name="Cunha I.C.M."/>
            <person name="Chaves M.G."/>
            <person name="Freitas A.S."/>
            <person name="Silva A.V.R."/>
            <person name="Tsai S.M."/>
            <person name="Mendes L.W."/>
        </authorList>
    </citation>
    <scope>NUCLEOTIDE SEQUENCE</scope>
    <source>
        <strain evidence="1">CENA-BCM004</strain>
    </source>
</reference>
<protein>
    <recommendedName>
        <fullName evidence="3">YneQ</fullName>
    </recommendedName>
</protein>
<name>A0ABT8E5V6_9BACL</name>
<dbReference type="RefSeq" id="WP_290399423.1">
    <property type="nucleotide sequence ID" value="NZ_JAUHLN010000002.1"/>
</dbReference>
<gene>
    <name evidence="1" type="ORF">QYF49_09735</name>
</gene>
<organism evidence="1 2">
    <name type="scientific">Fictibacillus terranigra</name>
    <dbReference type="NCBI Taxonomy" id="3058424"/>
    <lineage>
        <taxon>Bacteria</taxon>
        <taxon>Bacillati</taxon>
        <taxon>Bacillota</taxon>
        <taxon>Bacilli</taxon>
        <taxon>Bacillales</taxon>
        <taxon>Fictibacillaceae</taxon>
        <taxon>Fictibacillus</taxon>
    </lineage>
</organism>
<evidence type="ECO:0000313" key="2">
    <source>
        <dbReference type="Proteomes" id="UP001168694"/>
    </source>
</evidence>
<proteinExistence type="predicted"/>